<dbReference type="PANTHER" id="PTHR42796:SF7">
    <property type="entry name" value="2-DEHYDRO-3-DEOXY-D-ARABINONATE DEHYDRATASE"/>
    <property type="match status" value="1"/>
</dbReference>
<dbReference type="RefSeq" id="WP_377698479.1">
    <property type="nucleotide sequence ID" value="NZ_JBHLWE010000029.1"/>
</dbReference>
<dbReference type="SUPFAM" id="SSF56529">
    <property type="entry name" value="FAH"/>
    <property type="match status" value="1"/>
</dbReference>
<reference evidence="4 5" key="1">
    <citation type="submission" date="2024-09" db="EMBL/GenBank/DDBJ databases">
        <authorList>
            <person name="Sun Q."/>
            <person name="Mori K."/>
        </authorList>
    </citation>
    <scope>NUCLEOTIDE SEQUENCE [LARGE SCALE GENOMIC DNA]</scope>
    <source>
        <strain evidence="4 5">KCTC 22789</strain>
    </source>
</reference>
<dbReference type="InterPro" id="IPR036663">
    <property type="entry name" value="Fumarylacetoacetase_C_sf"/>
</dbReference>
<keyword evidence="4" id="KW-0378">Hydrolase</keyword>
<comment type="caution">
    <text evidence="4">The sequence shown here is derived from an EMBL/GenBank/DDBJ whole genome shotgun (WGS) entry which is preliminary data.</text>
</comment>
<name>A0ABV6I3M0_9RHOB</name>
<accession>A0ABV6I3M0</accession>
<keyword evidence="5" id="KW-1185">Reference proteome</keyword>
<dbReference type="GO" id="GO:0016787">
    <property type="term" value="F:hydrolase activity"/>
    <property type="evidence" value="ECO:0007669"/>
    <property type="project" value="UniProtKB-KW"/>
</dbReference>
<dbReference type="Gene3D" id="3.90.850.10">
    <property type="entry name" value="Fumarylacetoacetase-like, C-terminal domain"/>
    <property type="match status" value="1"/>
</dbReference>
<proteinExistence type="inferred from homology"/>
<keyword evidence="2" id="KW-0479">Metal-binding</keyword>
<protein>
    <submittedName>
        <fullName evidence="4">Fumarylacetoacetate hydrolase family protein</fullName>
    </submittedName>
</protein>
<comment type="similarity">
    <text evidence="1">Belongs to the FAH family.</text>
</comment>
<evidence type="ECO:0000313" key="5">
    <source>
        <dbReference type="Proteomes" id="UP001589799"/>
    </source>
</evidence>
<evidence type="ECO:0000256" key="1">
    <source>
        <dbReference type="ARBA" id="ARBA00010211"/>
    </source>
</evidence>
<dbReference type="InterPro" id="IPR051121">
    <property type="entry name" value="FAH"/>
</dbReference>
<organism evidence="4 5">
    <name type="scientific">Paracoccus niistensis</name>
    <dbReference type="NCBI Taxonomy" id="632935"/>
    <lineage>
        <taxon>Bacteria</taxon>
        <taxon>Pseudomonadati</taxon>
        <taxon>Pseudomonadota</taxon>
        <taxon>Alphaproteobacteria</taxon>
        <taxon>Rhodobacterales</taxon>
        <taxon>Paracoccaceae</taxon>
        <taxon>Paracoccus</taxon>
    </lineage>
</organism>
<feature type="domain" description="Fumarylacetoacetase-like C-terminal" evidence="3">
    <location>
        <begin position="210"/>
        <end position="353"/>
    </location>
</feature>
<dbReference type="Proteomes" id="UP001589799">
    <property type="component" value="Unassembled WGS sequence"/>
</dbReference>
<gene>
    <name evidence="4" type="ORF">ACFFII_08600</name>
</gene>
<evidence type="ECO:0000256" key="2">
    <source>
        <dbReference type="ARBA" id="ARBA00022723"/>
    </source>
</evidence>
<sequence length="380" mass="40107">MEFGLPEEGRFVGRAWLPGMGPVLVERRGDRLVDVTTAEVPTMRDLLELDDPLGWLDAQAGRDLGSLADFAATGASDDAARLLSPADLQAIKASGVTFAASMVERVIEEQAAGNPDLAAGIRARIGEAIGANLRGIVPGSDRAAEVARILKAEGLWSQYLEVGIGPDAEIFTKCQPMASVGWGADVGLHPISRWNNPEPEIVLAVDSQGRIKGATLGNDVNLRDVEGRSALLLGKAKDNNASAAIGPFIRLFDGSYGLDDVRRAELTLRVEGQDGFVLEGASSMAQISRDPADLVAQAIGRHHQYPDGFMLYLGTLFAPTQDRDAPGQGFTHHAGDVVTIAEPALGALVNTVRLSTDCAPWDFGAAALMRNLAARGLLGA</sequence>
<dbReference type="Pfam" id="PF01557">
    <property type="entry name" value="FAA_hydrolase"/>
    <property type="match status" value="1"/>
</dbReference>
<dbReference type="EMBL" id="JBHLWE010000029">
    <property type="protein sequence ID" value="MFC0340818.1"/>
    <property type="molecule type" value="Genomic_DNA"/>
</dbReference>
<dbReference type="PANTHER" id="PTHR42796">
    <property type="entry name" value="FUMARYLACETOACETATE HYDROLASE DOMAIN-CONTAINING PROTEIN 2A-RELATED"/>
    <property type="match status" value="1"/>
</dbReference>
<evidence type="ECO:0000259" key="3">
    <source>
        <dbReference type="Pfam" id="PF01557"/>
    </source>
</evidence>
<dbReference type="InterPro" id="IPR011234">
    <property type="entry name" value="Fumarylacetoacetase-like_C"/>
</dbReference>
<evidence type="ECO:0000313" key="4">
    <source>
        <dbReference type="EMBL" id="MFC0340818.1"/>
    </source>
</evidence>